<dbReference type="EMBL" id="CACSHJ010000096">
    <property type="protein sequence ID" value="CAA0405065.1"/>
    <property type="molecule type" value="Genomic_DNA"/>
</dbReference>
<reference evidence="1 3" key="1">
    <citation type="submission" date="2019-12" db="EMBL/GenBank/DDBJ databases">
        <authorList>
            <person name="Jiao W.-B."/>
            <person name="Schneeberger K."/>
        </authorList>
    </citation>
    <scope>NUCLEOTIDE SEQUENCE [LARGE SCALE GENOMIC DNA]</scope>
    <source>
        <strain evidence="3">cv. C24</strain>
    </source>
</reference>
<dbReference type="Proteomes" id="UP000516314">
    <property type="component" value="Chromosome 5"/>
</dbReference>
<dbReference type="OrthoDB" id="10263272at2759"/>
<evidence type="ECO:0000313" key="4">
    <source>
        <dbReference type="Proteomes" id="UP000516314"/>
    </source>
</evidence>
<dbReference type="Proteomes" id="UP000434276">
    <property type="component" value="Unassembled WGS sequence"/>
</dbReference>
<dbReference type="EMBL" id="LR881470">
    <property type="protein sequence ID" value="CAD5332793.1"/>
    <property type="molecule type" value="Genomic_DNA"/>
</dbReference>
<organism evidence="1 3">
    <name type="scientific">Arabidopsis thaliana</name>
    <name type="common">Mouse-ear cress</name>
    <dbReference type="NCBI Taxonomy" id="3702"/>
    <lineage>
        <taxon>Eukaryota</taxon>
        <taxon>Viridiplantae</taxon>
        <taxon>Streptophyta</taxon>
        <taxon>Embryophyta</taxon>
        <taxon>Tracheophyta</taxon>
        <taxon>Spermatophyta</taxon>
        <taxon>Magnoliopsida</taxon>
        <taxon>eudicotyledons</taxon>
        <taxon>Gunneridae</taxon>
        <taxon>Pentapetalae</taxon>
        <taxon>rosids</taxon>
        <taxon>malvids</taxon>
        <taxon>Brassicales</taxon>
        <taxon>Brassicaceae</taxon>
        <taxon>Camelineae</taxon>
        <taxon>Arabidopsis</taxon>
    </lineage>
</organism>
<dbReference type="AlphaFoldDB" id="A0A5S9Y836"/>
<gene>
    <name evidence="2" type="ORF">AT9943_LOCUS20180</name>
    <name evidence="1" type="ORF">C24_LOCUS23317</name>
</gene>
<reference evidence="2 4" key="2">
    <citation type="submission" date="2020-09" db="EMBL/GenBank/DDBJ databases">
        <authorList>
            <person name="Ashkenazy H."/>
        </authorList>
    </citation>
    <scope>NUCLEOTIDE SEQUENCE [LARGE SCALE GENOMIC DNA]</scope>
    <source>
        <strain evidence="4">cv. Cdm-0</strain>
    </source>
</reference>
<sequence>MDTCMKAWCPLQEHFLPRKASKESWTGSAMDFDYAHYALTEGRKAKVDDYEVTSLSRKAYMKQSAEGYDEFESYLDSRFQKQTSSTVS</sequence>
<proteinExistence type="predicted"/>
<evidence type="ECO:0000313" key="2">
    <source>
        <dbReference type="EMBL" id="CAD5332793.1"/>
    </source>
</evidence>
<name>A0A5S9Y836_ARATH</name>
<accession>A0A5S9Y836</accession>
<protein>
    <submittedName>
        <fullName evidence="2">(thale cress) hypothetical protein</fullName>
    </submittedName>
</protein>
<evidence type="ECO:0000313" key="3">
    <source>
        <dbReference type="Proteomes" id="UP000434276"/>
    </source>
</evidence>
<evidence type="ECO:0000313" key="1">
    <source>
        <dbReference type="EMBL" id="CAA0405065.1"/>
    </source>
</evidence>